<dbReference type="EMBL" id="OANS01000010">
    <property type="protein sequence ID" value="SNX29624.1"/>
    <property type="molecule type" value="Genomic_DNA"/>
</dbReference>
<protein>
    <recommendedName>
        <fullName evidence="3">DUF3024 domain-containing protein</fullName>
    </recommendedName>
</protein>
<sequence>MAFSIEQLGDIDYLVGQWCLLLAPLEIKKDLDYDYEIDGQAVSVFEVRPLWRGKPGELTRRPFVKFRYIQSEALWHIYWMRASGKWQAYEPNPISKDLNEALQVIDADQYGCFFG</sequence>
<dbReference type="Proteomes" id="UP000218069">
    <property type="component" value="Unassembled WGS sequence"/>
</dbReference>
<keyword evidence="2" id="KW-1185">Reference proteome</keyword>
<dbReference type="InterPro" id="IPR021388">
    <property type="entry name" value="DUF3024"/>
</dbReference>
<dbReference type="OrthoDB" id="1362002at2"/>
<organism evidence="1 2">
    <name type="scientific">Polynucleobacter meluiroseus</name>
    <dbReference type="NCBI Taxonomy" id="1938814"/>
    <lineage>
        <taxon>Bacteria</taxon>
        <taxon>Pseudomonadati</taxon>
        <taxon>Pseudomonadota</taxon>
        <taxon>Betaproteobacteria</taxon>
        <taxon>Burkholderiales</taxon>
        <taxon>Burkholderiaceae</taxon>
        <taxon>Polynucleobacter</taxon>
    </lineage>
</organism>
<reference evidence="2" key="1">
    <citation type="submission" date="2017-08" db="EMBL/GenBank/DDBJ databases">
        <authorList>
            <person name="Varghese N."/>
            <person name="Submissions S."/>
        </authorList>
    </citation>
    <scope>NUCLEOTIDE SEQUENCE [LARGE SCALE GENOMIC DNA]</scope>
    <source>
        <strain evidence="2">AP-Melu-1000-B4</strain>
    </source>
</reference>
<proteinExistence type="predicted"/>
<accession>A0A240E3Y6</accession>
<dbReference type="Pfam" id="PF11225">
    <property type="entry name" value="DUF3024"/>
    <property type="match status" value="1"/>
</dbReference>
<name>A0A240E3Y6_9BURK</name>
<evidence type="ECO:0000313" key="2">
    <source>
        <dbReference type="Proteomes" id="UP000218069"/>
    </source>
</evidence>
<gene>
    <name evidence="1" type="ORF">SAMN06295945_2006</name>
</gene>
<dbReference type="RefSeq" id="WP_096674872.1">
    <property type="nucleotide sequence ID" value="NZ_OANS01000010.1"/>
</dbReference>
<dbReference type="AlphaFoldDB" id="A0A240E3Y6"/>
<evidence type="ECO:0000313" key="1">
    <source>
        <dbReference type="EMBL" id="SNX29624.1"/>
    </source>
</evidence>
<evidence type="ECO:0008006" key="3">
    <source>
        <dbReference type="Google" id="ProtNLM"/>
    </source>
</evidence>